<dbReference type="Pfam" id="PF01850">
    <property type="entry name" value="PIN"/>
    <property type="match status" value="1"/>
</dbReference>
<organism evidence="6 7">
    <name type="scientific">Pseudonocardia bannensis</name>
    <dbReference type="NCBI Taxonomy" id="630973"/>
    <lineage>
        <taxon>Bacteria</taxon>
        <taxon>Bacillati</taxon>
        <taxon>Actinomycetota</taxon>
        <taxon>Actinomycetes</taxon>
        <taxon>Pseudonocardiales</taxon>
        <taxon>Pseudonocardiaceae</taxon>
        <taxon>Pseudonocardia</taxon>
    </lineage>
</organism>
<feature type="domain" description="PIN" evidence="5">
    <location>
        <begin position="1"/>
        <end position="111"/>
    </location>
</feature>
<evidence type="ECO:0000313" key="6">
    <source>
        <dbReference type="EMBL" id="NMH92086.1"/>
    </source>
</evidence>
<evidence type="ECO:0000256" key="4">
    <source>
        <dbReference type="ARBA" id="ARBA00022842"/>
    </source>
</evidence>
<dbReference type="Proteomes" id="UP000586918">
    <property type="component" value="Unassembled WGS sequence"/>
</dbReference>
<evidence type="ECO:0000259" key="5">
    <source>
        <dbReference type="Pfam" id="PF01850"/>
    </source>
</evidence>
<proteinExistence type="predicted"/>
<comment type="caution">
    <text evidence="6">The sequence shown here is derived from an EMBL/GenBank/DDBJ whole genome shotgun (WGS) entry which is preliminary data.</text>
</comment>
<dbReference type="InterPro" id="IPR029060">
    <property type="entry name" value="PIN-like_dom_sf"/>
</dbReference>
<keyword evidence="1" id="KW-0540">Nuclease</keyword>
<sequence length="124" mass="13084">MLDASAVLAWLRGEPGAEAVHPLLGTAVISAANWSETWQKLAQHGVDADRATTRLRTLGVRVEPLTTADAVTAAKLWARTRSAGLSLGDRCCLALGARLALPTVTADTAWAGLDLDDITVQVIR</sequence>
<dbReference type="GO" id="GO:0016787">
    <property type="term" value="F:hydrolase activity"/>
    <property type="evidence" value="ECO:0007669"/>
    <property type="project" value="UniProtKB-KW"/>
</dbReference>
<protein>
    <submittedName>
        <fullName evidence="6">Type II toxin-antitoxin system VapC family toxin</fullName>
    </submittedName>
</protein>
<evidence type="ECO:0000256" key="1">
    <source>
        <dbReference type="ARBA" id="ARBA00022722"/>
    </source>
</evidence>
<gene>
    <name evidence="6" type="ORF">HF519_11005</name>
</gene>
<evidence type="ECO:0000313" key="7">
    <source>
        <dbReference type="Proteomes" id="UP000586918"/>
    </source>
</evidence>
<dbReference type="GO" id="GO:0046872">
    <property type="term" value="F:metal ion binding"/>
    <property type="evidence" value="ECO:0007669"/>
    <property type="project" value="UniProtKB-KW"/>
</dbReference>
<evidence type="ECO:0000256" key="3">
    <source>
        <dbReference type="ARBA" id="ARBA00022801"/>
    </source>
</evidence>
<dbReference type="GO" id="GO:0004518">
    <property type="term" value="F:nuclease activity"/>
    <property type="evidence" value="ECO:0007669"/>
    <property type="project" value="UniProtKB-KW"/>
</dbReference>
<keyword evidence="4" id="KW-0460">Magnesium</keyword>
<keyword evidence="2" id="KW-0479">Metal-binding</keyword>
<dbReference type="CDD" id="cd18682">
    <property type="entry name" value="PIN_VapC-like"/>
    <property type="match status" value="1"/>
</dbReference>
<keyword evidence="3" id="KW-0378">Hydrolase</keyword>
<dbReference type="InterPro" id="IPR002716">
    <property type="entry name" value="PIN_dom"/>
</dbReference>
<name>A0A848DHP4_9PSEU</name>
<reference evidence="6 7" key="1">
    <citation type="submission" date="2020-04" db="EMBL/GenBank/DDBJ databases">
        <authorList>
            <person name="Klaysubun C."/>
            <person name="Duangmal K."/>
            <person name="Lipun K."/>
        </authorList>
    </citation>
    <scope>NUCLEOTIDE SEQUENCE [LARGE SCALE GENOMIC DNA]</scope>
    <source>
        <strain evidence="6 7">DSM 45300</strain>
    </source>
</reference>
<accession>A0A848DHP4</accession>
<keyword evidence="7" id="KW-1185">Reference proteome</keyword>
<dbReference type="SUPFAM" id="SSF88723">
    <property type="entry name" value="PIN domain-like"/>
    <property type="match status" value="1"/>
</dbReference>
<evidence type="ECO:0000256" key="2">
    <source>
        <dbReference type="ARBA" id="ARBA00022723"/>
    </source>
</evidence>
<dbReference type="AlphaFoldDB" id="A0A848DHP4"/>
<dbReference type="EMBL" id="JAAXKZ010000031">
    <property type="protein sequence ID" value="NMH92086.1"/>
    <property type="molecule type" value="Genomic_DNA"/>
</dbReference>
<dbReference type="Gene3D" id="3.40.50.1010">
    <property type="entry name" value="5'-nuclease"/>
    <property type="match status" value="1"/>
</dbReference>